<keyword evidence="3" id="KW-1185">Reference proteome</keyword>
<keyword evidence="1" id="KW-0812">Transmembrane</keyword>
<dbReference type="Proteomes" id="UP000184339">
    <property type="component" value="Unassembled WGS sequence"/>
</dbReference>
<dbReference type="PANTHER" id="PTHR38446:SF1">
    <property type="entry name" value="BLL0914 PROTEIN"/>
    <property type="match status" value="1"/>
</dbReference>
<dbReference type="InterPro" id="IPR009732">
    <property type="entry name" value="DUF1304"/>
</dbReference>
<gene>
    <name evidence="2" type="ORF">SAMN05192549_1131</name>
</gene>
<name>A0A1M7R6P2_9BURK</name>
<dbReference type="AlphaFoldDB" id="A0A1M7R6P2"/>
<dbReference type="OrthoDB" id="9803832at2"/>
<proteinExistence type="predicted"/>
<dbReference type="RefSeq" id="WP_072788263.1">
    <property type="nucleotide sequence ID" value="NZ_FRCX01000013.1"/>
</dbReference>
<evidence type="ECO:0000256" key="1">
    <source>
        <dbReference type="SAM" id="Phobius"/>
    </source>
</evidence>
<keyword evidence="1" id="KW-1133">Transmembrane helix</keyword>
<sequence length="123" mass="12980">MKWPTGLAAQIVTALVALIHVYIVLLETVLFNTRGRRVFGLSKEKAHIVQPAMSNQGCYNGFLVAALVIGLLHPDAAIASAFTVFGLACVAVAGIWGGVTVKRSILLIQTLPAMIGLALHFAA</sequence>
<feature type="transmembrane region" description="Helical" evidence="1">
    <location>
        <begin position="78"/>
        <end position="97"/>
    </location>
</feature>
<accession>A0A1M7R6P2</accession>
<dbReference type="EMBL" id="FRCX01000013">
    <property type="protein sequence ID" value="SHN41799.1"/>
    <property type="molecule type" value="Genomic_DNA"/>
</dbReference>
<organism evidence="2 3">
    <name type="scientific">Duganella sacchari</name>
    <dbReference type="NCBI Taxonomy" id="551987"/>
    <lineage>
        <taxon>Bacteria</taxon>
        <taxon>Pseudomonadati</taxon>
        <taxon>Pseudomonadota</taxon>
        <taxon>Betaproteobacteria</taxon>
        <taxon>Burkholderiales</taxon>
        <taxon>Oxalobacteraceae</taxon>
        <taxon>Telluria group</taxon>
        <taxon>Duganella</taxon>
    </lineage>
</organism>
<evidence type="ECO:0000313" key="3">
    <source>
        <dbReference type="Proteomes" id="UP000184339"/>
    </source>
</evidence>
<feature type="transmembrane region" description="Helical" evidence="1">
    <location>
        <begin position="6"/>
        <end position="31"/>
    </location>
</feature>
<evidence type="ECO:0000313" key="2">
    <source>
        <dbReference type="EMBL" id="SHN41799.1"/>
    </source>
</evidence>
<reference evidence="3" key="1">
    <citation type="submission" date="2016-11" db="EMBL/GenBank/DDBJ databases">
        <authorList>
            <person name="Varghese N."/>
            <person name="Submissions S."/>
        </authorList>
    </citation>
    <scope>NUCLEOTIDE SEQUENCE [LARGE SCALE GENOMIC DNA]</scope>
    <source>
        <strain evidence="3">Sac-22</strain>
    </source>
</reference>
<dbReference type="Pfam" id="PF06993">
    <property type="entry name" value="DUF1304"/>
    <property type="match status" value="1"/>
</dbReference>
<feature type="transmembrane region" description="Helical" evidence="1">
    <location>
        <begin position="52"/>
        <end position="72"/>
    </location>
</feature>
<protein>
    <submittedName>
        <fullName evidence="2">Putative membrane protein</fullName>
    </submittedName>
</protein>
<keyword evidence="1" id="KW-0472">Membrane</keyword>
<feature type="transmembrane region" description="Helical" evidence="1">
    <location>
        <begin position="104"/>
        <end position="122"/>
    </location>
</feature>
<dbReference type="PANTHER" id="PTHR38446">
    <property type="entry name" value="BLL0914 PROTEIN"/>
    <property type="match status" value="1"/>
</dbReference>